<dbReference type="Gene3D" id="2.60.40.10">
    <property type="entry name" value="Immunoglobulins"/>
    <property type="match status" value="1"/>
</dbReference>
<gene>
    <name evidence="2" type="ORF">E7Z79_09130</name>
</gene>
<accession>A0A8T3V7L4</accession>
<proteinExistence type="predicted"/>
<sequence length="300" mass="32568">MNKKILTILFVLVFVFAVAHVGAAEISDDSGSGVTVADDSENVNLDETANEDEKLSEGAGDILANGTGDDSTGDSTGNSTDDSTNTTPAPVEKPTAIIKASKAKVAYKKGTKWTIKLVDSKNKPIAKTKIVLKIYTGSKYKTAKVLTNAKGVAYYNTKYLKAGTHKVIASLAGNTYKFKAIKSSIKVVKQIPLKIFAKRTTEKEYALLTILVMNKKTKKLVNGVKLKLHIYTGKKYKTVTLKTKKFNGLKGITGYATNQLSVGKHKVIIMPADFKYSGYKKTSMIIKKSAKKAKPFSLKL</sequence>
<protein>
    <recommendedName>
        <fullName evidence="4">Bacterial Ig-like domain (Group 1)</fullName>
    </recommendedName>
</protein>
<dbReference type="SUPFAM" id="SSF49373">
    <property type="entry name" value="Invasin/intimin cell-adhesion fragments"/>
    <property type="match status" value="1"/>
</dbReference>
<reference evidence="2" key="1">
    <citation type="submission" date="2019-04" db="EMBL/GenBank/DDBJ databases">
        <title>Evolution of Biomass-Degrading Anaerobic Consortia Revealed by Metagenomics.</title>
        <authorList>
            <person name="Peng X."/>
        </authorList>
    </citation>
    <scope>NUCLEOTIDE SEQUENCE</scope>
    <source>
        <strain evidence="2">SIG18</strain>
    </source>
</reference>
<comment type="caution">
    <text evidence="2">The sequence shown here is derived from an EMBL/GenBank/DDBJ whole genome shotgun (WGS) entry which is preliminary data.</text>
</comment>
<dbReference type="RefSeq" id="WP_303739654.1">
    <property type="nucleotide sequence ID" value="NZ_SUTK01000079.1"/>
</dbReference>
<dbReference type="InterPro" id="IPR008964">
    <property type="entry name" value="Invasin/intimin_cell_adhesion"/>
</dbReference>
<dbReference type="EMBL" id="SUTK01000079">
    <property type="protein sequence ID" value="MBE6502582.1"/>
    <property type="molecule type" value="Genomic_DNA"/>
</dbReference>
<dbReference type="AlphaFoldDB" id="A0A8T3V7L4"/>
<organism evidence="2 3">
    <name type="scientific">Methanobrevibacter thaueri</name>
    <dbReference type="NCBI Taxonomy" id="190975"/>
    <lineage>
        <taxon>Archaea</taxon>
        <taxon>Methanobacteriati</taxon>
        <taxon>Methanobacteriota</taxon>
        <taxon>Methanomada group</taxon>
        <taxon>Methanobacteria</taxon>
        <taxon>Methanobacteriales</taxon>
        <taxon>Methanobacteriaceae</taxon>
        <taxon>Methanobrevibacter</taxon>
    </lineage>
</organism>
<dbReference type="Proteomes" id="UP000783037">
    <property type="component" value="Unassembled WGS sequence"/>
</dbReference>
<dbReference type="InterPro" id="IPR013783">
    <property type="entry name" value="Ig-like_fold"/>
</dbReference>
<evidence type="ECO:0008006" key="4">
    <source>
        <dbReference type="Google" id="ProtNLM"/>
    </source>
</evidence>
<evidence type="ECO:0000256" key="1">
    <source>
        <dbReference type="SAM" id="MobiDB-lite"/>
    </source>
</evidence>
<name>A0A8T3V7L4_9EURY</name>
<evidence type="ECO:0000313" key="3">
    <source>
        <dbReference type="Proteomes" id="UP000783037"/>
    </source>
</evidence>
<feature type="region of interest" description="Disordered" evidence="1">
    <location>
        <begin position="28"/>
        <end position="93"/>
    </location>
</feature>
<evidence type="ECO:0000313" key="2">
    <source>
        <dbReference type="EMBL" id="MBE6502582.1"/>
    </source>
</evidence>
<feature type="compositionally biased region" description="Low complexity" evidence="1">
    <location>
        <begin position="65"/>
        <end position="87"/>
    </location>
</feature>